<name>A0AAV4LE67_9BACL</name>
<protein>
    <recommendedName>
        <fullName evidence="3">NYN domain-containing protein</fullName>
    </recommendedName>
</protein>
<dbReference type="RefSeq" id="WP_282199240.1">
    <property type="nucleotide sequence ID" value="NZ_BOQE01000001.1"/>
</dbReference>
<comment type="caution">
    <text evidence="1">The sequence shown here is derived from an EMBL/GenBank/DDBJ whole genome shotgun (WGS) entry which is preliminary data.</text>
</comment>
<dbReference type="Pfam" id="PF05991">
    <property type="entry name" value="NYN_YacP"/>
    <property type="match status" value="1"/>
</dbReference>
<accession>A0AAV4LE67</accession>
<evidence type="ECO:0000313" key="2">
    <source>
        <dbReference type="Proteomes" id="UP001057291"/>
    </source>
</evidence>
<sequence>MMKEVLIVDGYNIIGAWSALVELKKENLELARERLIDILKEYKAFTGREVIVVFDAHQTGSLGTSEKIGGVRVIYTNQNETADEMIERLVYEAEKKKARIYVATSDYTEQQVTFGGGALRISANELQVLVKEAEKAIQEKIRDKTKNQQSKRTTVSDVLAPDVALILEKWRRKKD</sequence>
<evidence type="ECO:0008006" key="3">
    <source>
        <dbReference type="Google" id="ProtNLM"/>
    </source>
</evidence>
<dbReference type="InterPro" id="IPR010298">
    <property type="entry name" value="YacP-like"/>
</dbReference>
<dbReference type="Proteomes" id="UP001057291">
    <property type="component" value="Unassembled WGS sequence"/>
</dbReference>
<evidence type="ECO:0000313" key="1">
    <source>
        <dbReference type="EMBL" id="GIM46101.1"/>
    </source>
</evidence>
<dbReference type="AlphaFoldDB" id="A0AAV4LE67"/>
<keyword evidence="2" id="KW-1185">Reference proteome</keyword>
<dbReference type="PANTHER" id="PTHR34547:SF1">
    <property type="entry name" value="YACP-LIKE NYN DOMAIN PROTEIN"/>
    <property type="match status" value="1"/>
</dbReference>
<dbReference type="CDD" id="cd10912">
    <property type="entry name" value="PIN_YacP-like"/>
    <property type="match status" value="1"/>
</dbReference>
<dbReference type="EMBL" id="BOQE01000001">
    <property type="protein sequence ID" value="GIM46101.1"/>
    <property type="molecule type" value="Genomic_DNA"/>
</dbReference>
<proteinExistence type="predicted"/>
<dbReference type="PANTHER" id="PTHR34547">
    <property type="entry name" value="YACP-LIKE NYN DOMAIN PROTEIN"/>
    <property type="match status" value="1"/>
</dbReference>
<gene>
    <name evidence="1" type="ORF">DNHGIG_16500</name>
</gene>
<organism evidence="1 2">
    <name type="scientific">Collibacillus ludicampi</name>
    <dbReference type="NCBI Taxonomy" id="2771369"/>
    <lineage>
        <taxon>Bacteria</taxon>
        <taxon>Bacillati</taxon>
        <taxon>Bacillota</taxon>
        <taxon>Bacilli</taxon>
        <taxon>Bacillales</taxon>
        <taxon>Alicyclobacillaceae</taxon>
        <taxon>Collibacillus</taxon>
    </lineage>
</organism>
<reference evidence="1" key="1">
    <citation type="journal article" date="2023" name="Int. J. Syst. Evol. Microbiol.">
        <title>Collibacillus ludicampi gen. nov., sp. nov., a new soil bacterium of the family Alicyclobacillaceae.</title>
        <authorList>
            <person name="Jojima T."/>
            <person name="Ioku Y."/>
            <person name="Fukuta Y."/>
            <person name="Shirasaka N."/>
            <person name="Matsumura Y."/>
            <person name="Mori M."/>
        </authorList>
    </citation>
    <scope>NUCLEOTIDE SEQUENCE</scope>
    <source>
        <strain evidence="1">TP075</strain>
    </source>
</reference>